<feature type="compositionally biased region" description="Basic and acidic residues" evidence="7">
    <location>
        <begin position="1"/>
        <end position="15"/>
    </location>
</feature>
<dbReference type="CDD" id="cd00018">
    <property type="entry name" value="AP2"/>
    <property type="match status" value="1"/>
</dbReference>
<dbReference type="AlphaFoldDB" id="A0A6P4APS7"/>
<dbReference type="InterPro" id="IPR001471">
    <property type="entry name" value="AP2/ERF_dom"/>
</dbReference>
<proteinExistence type="inferred from homology"/>
<keyword evidence="2" id="KW-0805">Transcription regulation</keyword>
<dbReference type="InterPro" id="IPR044808">
    <property type="entry name" value="ERF_plant"/>
</dbReference>
<feature type="region of interest" description="Disordered" evidence="7">
    <location>
        <begin position="359"/>
        <end position="381"/>
    </location>
</feature>
<keyword evidence="3" id="KW-0238">DNA-binding</keyword>
<evidence type="ECO:0000256" key="4">
    <source>
        <dbReference type="ARBA" id="ARBA00023163"/>
    </source>
</evidence>
<dbReference type="SUPFAM" id="SSF54171">
    <property type="entry name" value="DNA-binding domain"/>
    <property type="match status" value="1"/>
</dbReference>
<evidence type="ECO:0000313" key="10">
    <source>
        <dbReference type="RefSeq" id="XP_015890996.3"/>
    </source>
</evidence>
<dbReference type="InterPro" id="IPR036955">
    <property type="entry name" value="AP2/ERF_dom_sf"/>
</dbReference>
<dbReference type="GO" id="GO:0003700">
    <property type="term" value="F:DNA-binding transcription factor activity"/>
    <property type="evidence" value="ECO:0007669"/>
    <property type="project" value="InterPro"/>
</dbReference>
<protein>
    <submittedName>
        <fullName evidence="10">Ethylene-responsive transcription factor ABR1 isoform X1</fullName>
    </submittedName>
</protein>
<feature type="region of interest" description="Disordered" evidence="7">
    <location>
        <begin position="58"/>
        <end position="127"/>
    </location>
</feature>
<dbReference type="PROSITE" id="PS51032">
    <property type="entry name" value="AP2_ERF"/>
    <property type="match status" value="1"/>
</dbReference>
<comment type="subcellular location">
    <subcellularLocation>
        <location evidence="1">Nucleus</location>
    </subcellularLocation>
</comment>
<dbReference type="RefSeq" id="XP_015890996.3">
    <property type="nucleotide sequence ID" value="XM_016035510.4"/>
</dbReference>
<dbReference type="GeneID" id="107425503"/>
<dbReference type="GO" id="GO:0003677">
    <property type="term" value="F:DNA binding"/>
    <property type="evidence" value="ECO:0007669"/>
    <property type="project" value="UniProtKB-KW"/>
</dbReference>
<dbReference type="PANTHER" id="PTHR31190:SF473">
    <property type="entry name" value="OS05G0437100 PROTEIN"/>
    <property type="match status" value="1"/>
</dbReference>
<dbReference type="InterPro" id="IPR016177">
    <property type="entry name" value="DNA-bd_dom_sf"/>
</dbReference>
<name>A0A6P4APS7_ZIZJJ</name>
<organism evidence="9 10">
    <name type="scientific">Ziziphus jujuba</name>
    <name type="common">Chinese jujube</name>
    <name type="synonym">Ziziphus sativa</name>
    <dbReference type="NCBI Taxonomy" id="326968"/>
    <lineage>
        <taxon>Eukaryota</taxon>
        <taxon>Viridiplantae</taxon>
        <taxon>Streptophyta</taxon>
        <taxon>Embryophyta</taxon>
        <taxon>Tracheophyta</taxon>
        <taxon>Spermatophyta</taxon>
        <taxon>Magnoliopsida</taxon>
        <taxon>eudicotyledons</taxon>
        <taxon>Gunneridae</taxon>
        <taxon>Pentapetalae</taxon>
        <taxon>rosids</taxon>
        <taxon>fabids</taxon>
        <taxon>Rosales</taxon>
        <taxon>Rhamnaceae</taxon>
        <taxon>Paliureae</taxon>
        <taxon>Ziziphus</taxon>
    </lineage>
</organism>
<sequence>MQKVANSREKGREGWSFEPPLVFSTLDREREMSTMVSALKHVVCGGDLVVDDHLSSDISGSVSSDNNTKASWQSSGSKRDREEEEEEQGEERGALQVSESVSGLRTPFQDFPNQESSHASAVGTAMEWSSNRTTIPTTQYEYSREIQREVLEPRRKYRGVRQRPWGKFAAEIRDPFKAARVWLGTFETAEDAARAYDEAALRFRGNKAKLNFPENVTLRSPISGSPATNLTISDSTNTLLSIPTSTDPIVHSQAIHHSHSQQRIESNPLLSYSTYQMVDFQRQQQPINLFDQMVISSSSSSPPSSMADLMASSHNFSSPSTSSPSFASSSVSSSSSPPPASLYTFHGAQPSFRFMAGDTASADFQTKQQHSSSGHYSNSSR</sequence>
<comment type="similarity">
    <text evidence="6">Belongs to the AP2/ERF transcription factor family. ERF subfamily.</text>
</comment>
<dbReference type="GO" id="GO:0009873">
    <property type="term" value="P:ethylene-activated signaling pathway"/>
    <property type="evidence" value="ECO:0007669"/>
    <property type="project" value="InterPro"/>
</dbReference>
<dbReference type="Gene3D" id="3.30.730.10">
    <property type="entry name" value="AP2/ERF domain"/>
    <property type="match status" value="1"/>
</dbReference>
<dbReference type="Pfam" id="PF00847">
    <property type="entry name" value="AP2"/>
    <property type="match status" value="1"/>
</dbReference>
<feature type="region of interest" description="Disordered" evidence="7">
    <location>
        <begin position="1"/>
        <end position="20"/>
    </location>
</feature>
<evidence type="ECO:0000256" key="7">
    <source>
        <dbReference type="SAM" id="MobiDB-lite"/>
    </source>
</evidence>
<keyword evidence="5" id="KW-0539">Nucleus</keyword>
<feature type="region of interest" description="Disordered" evidence="7">
    <location>
        <begin position="301"/>
        <end position="344"/>
    </location>
</feature>
<feature type="compositionally biased region" description="Polar residues" evidence="7">
    <location>
        <begin position="65"/>
        <end position="76"/>
    </location>
</feature>
<evidence type="ECO:0000256" key="1">
    <source>
        <dbReference type="ARBA" id="ARBA00004123"/>
    </source>
</evidence>
<accession>A0A6P4APS7</accession>
<evidence type="ECO:0000256" key="5">
    <source>
        <dbReference type="ARBA" id="ARBA00023242"/>
    </source>
</evidence>
<dbReference type="PRINTS" id="PR00367">
    <property type="entry name" value="ETHRSPELEMNT"/>
</dbReference>
<feature type="compositionally biased region" description="Low complexity" evidence="7">
    <location>
        <begin position="371"/>
        <end position="381"/>
    </location>
</feature>
<evidence type="ECO:0000259" key="8">
    <source>
        <dbReference type="PROSITE" id="PS51032"/>
    </source>
</evidence>
<evidence type="ECO:0000313" key="9">
    <source>
        <dbReference type="Proteomes" id="UP001652623"/>
    </source>
</evidence>
<dbReference type="PANTHER" id="PTHR31190">
    <property type="entry name" value="DNA-BINDING DOMAIN"/>
    <property type="match status" value="1"/>
</dbReference>
<feature type="domain" description="AP2/ERF" evidence="8">
    <location>
        <begin position="156"/>
        <end position="213"/>
    </location>
</feature>
<dbReference type="SMART" id="SM00380">
    <property type="entry name" value="AP2"/>
    <property type="match status" value="1"/>
</dbReference>
<evidence type="ECO:0000256" key="2">
    <source>
        <dbReference type="ARBA" id="ARBA00023015"/>
    </source>
</evidence>
<gene>
    <name evidence="10" type="primary">LOC107425503</name>
</gene>
<evidence type="ECO:0000256" key="3">
    <source>
        <dbReference type="ARBA" id="ARBA00023125"/>
    </source>
</evidence>
<dbReference type="Proteomes" id="UP001652623">
    <property type="component" value="Chromosome 7"/>
</dbReference>
<reference evidence="10" key="1">
    <citation type="submission" date="2025-08" db="UniProtKB">
        <authorList>
            <consortium name="RefSeq"/>
        </authorList>
    </citation>
    <scope>IDENTIFICATION</scope>
    <source>
        <tissue evidence="10">Seedling</tissue>
    </source>
</reference>
<keyword evidence="4" id="KW-0804">Transcription</keyword>
<dbReference type="InParanoid" id="A0A6P4APS7"/>
<feature type="compositionally biased region" description="Low complexity" evidence="7">
    <location>
        <begin position="312"/>
        <end position="335"/>
    </location>
</feature>
<dbReference type="FunFam" id="3.30.730.10:FF:000001">
    <property type="entry name" value="Ethylene-responsive transcription factor 2"/>
    <property type="match status" value="1"/>
</dbReference>
<keyword evidence="9" id="KW-1185">Reference proteome</keyword>
<dbReference type="GO" id="GO:0005634">
    <property type="term" value="C:nucleus"/>
    <property type="evidence" value="ECO:0007669"/>
    <property type="project" value="UniProtKB-SubCell"/>
</dbReference>
<dbReference type="KEGG" id="zju:107425503"/>
<evidence type="ECO:0000256" key="6">
    <source>
        <dbReference type="ARBA" id="ARBA00024343"/>
    </source>
</evidence>